<accession>A0ABN1MU15</accession>
<evidence type="ECO:0000259" key="17">
    <source>
        <dbReference type="Pfam" id="PF02875"/>
    </source>
</evidence>
<keyword evidence="5 14" id="KW-0436">Ligase</keyword>
<dbReference type="Pfam" id="PF01225">
    <property type="entry name" value="Mur_ligase"/>
    <property type="match status" value="1"/>
</dbReference>
<dbReference type="InterPro" id="IPR013221">
    <property type="entry name" value="Mur_ligase_cen"/>
</dbReference>
<evidence type="ECO:0000256" key="10">
    <source>
        <dbReference type="ARBA" id="ARBA00022984"/>
    </source>
</evidence>
<keyword evidence="11 14" id="KW-0131">Cell cycle</keyword>
<comment type="function">
    <text evidence="14">Cell wall formation.</text>
</comment>
<comment type="caution">
    <text evidence="19">The sequence shown here is derived from an EMBL/GenBank/DDBJ whole genome shotgun (WGS) entry which is preliminary data.</text>
</comment>
<dbReference type="SUPFAM" id="SSF53244">
    <property type="entry name" value="MurD-like peptide ligases, peptide-binding domain"/>
    <property type="match status" value="1"/>
</dbReference>
<feature type="transmembrane region" description="Helical" evidence="15">
    <location>
        <begin position="6"/>
        <end position="26"/>
    </location>
</feature>
<dbReference type="RefSeq" id="WP_343790507.1">
    <property type="nucleotide sequence ID" value="NZ_BAAAFH010000022.1"/>
</dbReference>
<dbReference type="InterPro" id="IPR050061">
    <property type="entry name" value="MurCDEF_pg_biosynth"/>
</dbReference>
<dbReference type="Pfam" id="PF08245">
    <property type="entry name" value="Mur_ligase_M"/>
    <property type="match status" value="1"/>
</dbReference>
<dbReference type="InterPro" id="IPR005758">
    <property type="entry name" value="UDP-N-AcMur_Ala_ligase_MurC"/>
</dbReference>
<feature type="domain" description="Mur ligase C-terminal" evidence="17">
    <location>
        <begin position="311"/>
        <end position="436"/>
    </location>
</feature>
<evidence type="ECO:0000259" key="18">
    <source>
        <dbReference type="Pfam" id="PF08245"/>
    </source>
</evidence>
<dbReference type="InterPro" id="IPR000713">
    <property type="entry name" value="Mur_ligase_N"/>
</dbReference>
<feature type="binding site" evidence="14">
    <location>
        <begin position="118"/>
        <end position="124"/>
    </location>
    <ligand>
        <name>ATP</name>
        <dbReference type="ChEBI" id="CHEBI:30616"/>
    </ligand>
</feature>
<proteinExistence type="inferred from homology"/>
<evidence type="ECO:0000256" key="6">
    <source>
        <dbReference type="ARBA" id="ARBA00022618"/>
    </source>
</evidence>
<dbReference type="NCBIfam" id="TIGR01082">
    <property type="entry name" value="murC"/>
    <property type="match status" value="1"/>
</dbReference>
<dbReference type="InterPro" id="IPR036615">
    <property type="entry name" value="Mur_ligase_C_dom_sf"/>
</dbReference>
<dbReference type="SUPFAM" id="SSF51984">
    <property type="entry name" value="MurCD N-terminal domain"/>
    <property type="match status" value="1"/>
</dbReference>
<dbReference type="PANTHER" id="PTHR43445:SF3">
    <property type="entry name" value="UDP-N-ACETYLMURAMATE--L-ALANINE LIGASE"/>
    <property type="match status" value="1"/>
</dbReference>
<gene>
    <name evidence="14 19" type="primary">murC</name>
    <name evidence="19" type="ORF">GCM10009118_32500</name>
</gene>
<evidence type="ECO:0000256" key="9">
    <source>
        <dbReference type="ARBA" id="ARBA00022960"/>
    </source>
</evidence>
<keyword evidence="15" id="KW-1133">Transmembrane helix</keyword>
<dbReference type="Gene3D" id="3.90.190.20">
    <property type="entry name" value="Mur ligase, C-terminal domain"/>
    <property type="match status" value="1"/>
</dbReference>
<evidence type="ECO:0000256" key="14">
    <source>
        <dbReference type="HAMAP-Rule" id="MF_00046"/>
    </source>
</evidence>
<keyword evidence="15" id="KW-0472">Membrane</keyword>
<keyword evidence="4 14" id="KW-0963">Cytoplasm</keyword>
<dbReference type="EMBL" id="BAAAFH010000022">
    <property type="protein sequence ID" value="GAA0876840.1"/>
    <property type="molecule type" value="Genomic_DNA"/>
</dbReference>
<evidence type="ECO:0000256" key="1">
    <source>
        <dbReference type="ARBA" id="ARBA00004496"/>
    </source>
</evidence>
<keyword evidence="9 14" id="KW-0133">Cell shape</keyword>
<comment type="pathway">
    <text evidence="2 14">Cell wall biogenesis; peptidoglycan biosynthesis.</text>
</comment>
<reference evidence="19 20" key="1">
    <citation type="journal article" date="2019" name="Int. J. Syst. Evol. Microbiol.">
        <title>The Global Catalogue of Microorganisms (GCM) 10K type strain sequencing project: providing services to taxonomists for standard genome sequencing and annotation.</title>
        <authorList>
            <consortium name="The Broad Institute Genomics Platform"/>
            <consortium name="The Broad Institute Genome Sequencing Center for Infectious Disease"/>
            <person name="Wu L."/>
            <person name="Ma J."/>
        </authorList>
    </citation>
    <scope>NUCLEOTIDE SEQUENCE [LARGE SCALE GENOMIC DNA]</scope>
    <source>
        <strain evidence="19 20">JCM 16083</strain>
    </source>
</reference>
<keyword evidence="15" id="KW-0812">Transmembrane</keyword>
<keyword evidence="12 14" id="KW-0961">Cell wall biogenesis/degradation</keyword>
<evidence type="ECO:0000256" key="13">
    <source>
        <dbReference type="ARBA" id="ARBA00047833"/>
    </source>
</evidence>
<keyword evidence="20" id="KW-1185">Reference proteome</keyword>
<evidence type="ECO:0000256" key="5">
    <source>
        <dbReference type="ARBA" id="ARBA00022598"/>
    </source>
</evidence>
<dbReference type="HAMAP" id="MF_00046">
    <property type="entry name" value="MurC"/>
    <property type="match status" value="1"/>
</dbReference>
<keyword evidence="6 14" id="KW-0132">Cell division</keyword>
<dbReference type="PANTHER" id="PTHR43445">
    <property type="entry name" value="UDP-N-ACETYLMURAMATE--L-ALANINE LIGASE-RELATED"/>
    <property type="match status" value="1"/>
</dbReference>
<sequence length="450" mass="49980">MDLKEVHSVYFIGIGGIGMSALARYFNAMGKKVSGYDKTPSPLTDTLQKERIDIHFEDWGEAVVGKLDKTSTIVIYTPAVPTDFGELEALRDMGYVMMKRAQMLGYITRYTKGIGVAGTHGKTTTSTMLAHVLHQSIGCNAFLGGISSNYGTNLLLDSSSDISVVEADEFDRSFLQLHPFGGVLTAVDADHLDIYESASALLEGFELYINKIDPEGFLLIHDTIQLPSACKQIRYGLSREADIQGMNLRYEAGTFRMEIRVYDEVWQNVILGVPGIHNAENALAVIGVSLELGVSKEAIIEGLQSFKGVKRRFEYIIKEPNRVYIDDYAHHPTEIKALLSSIRLLYPEKRVLGIFQPHLFSRTRDFMPEFARSLSELDELIVLPIYPARELPIEGITSEALVGQVSGDKGQVLSPDAAIEYVTKSDWDVLLTIGAGDIDRIVQPLRERLI</sequence>
<comment type="catalytic activity">
    <reaction evidence="13 14">
        <text>UDP-N-acetyl-alpha-D-muramate + L-alanine + ATP = UDP-N-acetyl-alpha-D-muramoyl-L-alanine + ADP + phosphate + H(+)</text>
        <dbReference type="Rhea" id="RHEA:23372"/>
        <dbReference type="ChEBI" id="CHEBI:15378"/>
        <dbReference type="ChEBI" id="CHEBI:30616"/>
        <dbReference type="ChEBI" id="CHEBI:43474"/>
        <dbReference type="ChEBI" id="CHEBI:57972"/>
        <dbReference type="ChEBI" id="CHEBI:70757"/>
        <dbReference type="ChEBI" id="CHEBI:83898"/>
        <dbReference type="ChEBI" id="CHEBI:456216"/>
        <dbReference type="EC" id="6.3.2.8"/>
    </reaction>
</comment>
<name>A0ABN1MU15_9FLAO</name>
<dbReference type="GO" id="GO:0016874">
    <property type="term" value="F:ligase activity"/>
    <property type="evidence" value="ECO:0007669"/>
    <property type="project" value="UniProtKB-KW"/>
</dbReference>
<evidence type="ECO:0000256" key="7">
    <source>
        <dbReference type="ARBA" id="ARBA00022741"/>
    </source>
</evidence>
<dbReference type="Gene3D" id="3.40.1190.10">
    <property type="entry name" value="Mur-like, catalytic domain"/>
    <property type="match status" value="1"/>
</dbReference>
<dbReference type="SUPFAM" id="SSF53623">
    <property type="entry name" value="MurD-like peptide ligases, catalytic domain"/>
    <property type="match status" value="1"/>
</dbReference>
<protein>
    <recommendedName>
        <fullName evidence="3 14">UDP-N-acetylmuramate--L-alanine ligase</fullName>
        <ecNumber evidence="3 14">6.3.2.8</ecNumber>
    </recommendedName>
    <alternativeName>
        <fullName evidence="14">UDP-N-acetylmuramoyl-L-alanine synthetase</fullName>
    </alternativeName>
</protein>
<feature type="domain" description="Mur ligase central" evidence="18">
    <location>
        <begin position="116"/>
        <end position="288"/>
    </location>
</feature>
<organism evidence="19 20">
    <name type="scientific">Wandonia haliotis</name>
    <dbReference type="NCBI Taxonomy" id="574963"/>
    <lineage>
        <taxon>Bacteria</taxon>
        <taxon>Pseudomonadati</taxon>
        <taxon>Bacteroidota</taxon>
        <taxon>Flavobacteriia</taxon>
        <taxon>Flavobacteriales</taxon>
        <taxon>Crocinitomicaceae</taxon>
        <taxon>Wandonia</taxon>
    </lineage>
</organism>
<comment type="similarity">
    <text evidence="14">Belongs to the MurCDEF family.</text>
</comment>
<dbReference type="Proteomes" id="UP001501126">
    <property type="component" value="Unassembled WGS sequence"/>
</dbReference>
<evidence type="ECO:0000256" key="8">
    <source>
        <dbReference type="ARBA" id="ARBA00022840"/>
    </source>
</evidence>
<dbReference type="EC" id="6.3.2.8" evidence="3 14"/>
<evidence type="ECO:0000313" key="20">
    <source>
        <dbReference type="Proteomes" id="UP001501126"/>
    </source>
</evidence>
<feature type="domain" description="Mur ligase N-terminal catalytic" evidence="16">
    <location>
        <begin position="9"/>
        <end position="109"/>
    </location>
</feature>
<evidence type="ECO:0000256" key="11">
    <source>
        <dbReference type="ARBA" id="ARBA00023306"/>
    </source>
</evidence>
<dbReference type="Gene3D" id="3.40.50.720">
    <property type="entry name" value="NAD(P)-binding Rossmann-like Domain"/>
    <property type="match status" value="1"/>
</dbReference>
<comment type="subcellular location">
    <subcellularLocation>
        <location evidence="1 14">Cytoplasm</location>
    </subcellularLocation>
</comment>
<evidence type="ECO:0000256" key="12">
    <source>
        <dbReference type="ARBA" id="ARBA00023316"/>
    </source>
</evidence>
<dbReference type="InterPro" id="IPR036565">
    <property type="entry name" value="Mur-like_cat_sf"/>
</dbReference>
<dbReference type="Pfam" id="PF02875">
    <property type="entry name" value="Mur_ligase_C"/>
    <property type="match status" value="1"/>
</dbReference>
<dbReference type="InterPro" id="IPR004101">
    <property type="entry name" value="Mur_ligase_C"/>
</dbReference>
<evidence type="ECO:0000256" key="4">
    <source>
        <dbReference type="ARBA" id="ARBA00022490"/>
    </source>
</evidence>
<evidence type="ECO:0000259" key="16">
    <source>
        <dbReference type="Pfam" id="PF01225"/>
    </source>
</evidence>
<keyword evidence="7 14" id="KW-0547">Nucleotide-binding</keyword>
<evidence type="ECO:0000313" key="19">
    <source>
        <dbReference type="EMBL" id="GAA0876840.1"/>
    </source>
</evidence>
<keyword evidence="10 14" id="KW-0573">Peptidoglycan synthesis</keyword>
<evidence type="ECO:0000256" key="3">
    <source>
        <dbReference type="ARBA" id="ARBA00012211"/>
    </source>
</evidence>
<evidence type="ECO:0000256" key="2">
    <source>
        <dbReference type="ARBA" id="ARBA00004752"/>
    </source>
</evidence>
<evidence type="ECO:0000256" key="15">
    <source>
        <dbReference type="SAM" id="Phobius"/>
    </source>
</evidence>
<keyword evidence="8 14" id="KW-0067">ATP-binding</keyword>